<accession>A0A2I0W6M3</accession>
<organism evidence="3 4">
    <name type="scientific">Dendrobium catenatum</name>
    <dbReference type="NCBI Taxonomy" id="906689"/>
    <lineage>
        <taxon>Eukaryota</taxon>
        <taxon>Viridiplantae</taxon>
        <taxon>Streptophyta</taxon>
        <taxon>Embryophyta</taxon>
        <taxon>Tracheophyta</taxon>
        <taxon>Spermatophyta</taxon>
        <taxon>Magnoliopsida</taxon>
        <taxon>Liliopsida</taxon>
        <taxon>Asparagales</taxon>
        <taxon>Orchidaceae</taxon>
        <taxon>Epidendroideae</taxon>
        <taxon>Malaxideae</taxon>
        <taxon>Dendrobiinae</taxon>
        <taxon>Dendrobium</taxon>
    </lineage>
</organism>
<keyword evidence="1" id="KW-0479">Metal-binding</keyword>
<dbReference type="SUPFAM" id="SSF53613">
    <property type="entry name" value="Ribokinase-like"/>
    <property type="match status" value="2"/>
</dbReference>
<evidence type="ECO:0000259" key="2">
    <source>
        <dbReference type="Pfam" id="PF00294"/>
    </source>
</evidence>
<feature type="domain" description="Carbohydrate kinase PfkB" evidence="2">
    <location>
        <begin position="45"/>
        <end position="124"/>
    </location>
</feature>
<feature type="domain" description="Carbohydrate kinase PfkB" evidence="2">
    <location>
        <begin position="431"/>
        <end position="486"/>
    </location>
</feature>
<dbReference type="GO" id="GO:0005737">
    <property type="term" value="C:cytoplasm"/>
    <property type="evidence" value="ECO:0007669"/>
    <property type="project" value="TreeGrafter"/>
</dbReference>
<dbReference type="Pfam" id="PF00294">
    <property type="entry name" value="PfkB"/>
    <property type="match status" value="3"/>
</dbReference>
<evidence type="ECO:0000256" key="1">
    <source>
        <dbReference type="ARBA" id="ARBA00022723"/>
    </source>
</evidence>
<protein>
    <recommendedName>
        <fullName evidence="2">Carbohydrate kinase PfkB domain-containing protein</fullName>
    </recommendedName>
</protein>
<reference evidence="3 4" key="1">
    <citation type="journal article" date="2016" name="Sci. Rep.">
        <title>The Dendrobium catenatum Lindl. genome sequence provides insights into polysaccharide synthase, floral development and adaptive evolution.</title>
        <authorList>
            <person name="Zhang G.Q."/>
            <person name="Xu Q."/>
            <person name="Bian C."/>
            <person name="Tsai W.C."/>
            <person name="Yeh C.M."/>
            <person name="Liu K.W."/>
            <person name="Yoshida K."/>
            <person name="Zhang L.S."/>
            <person name="Chang S.B."/>
            <person name="Chen F."/>
            <person name="Shi Y."/>
            <person name="Su Y.Y."/>
            <person name="Zhang Y.Q."/>
            <person name="Chen L.J."/>
            <person name="Yin Y."/>
            <person name="Lin M."/>
            <person name="Huang H."/>
            <person name="Deng H."/>
            <person name="Wang Z.W."/>
            <person name="Zhu S.L."/>
            <person name="Zhao X."/>
            <person name="Deng C."/>
            <person name="Niu S.C."/>
            <person name="Huang J."/>
            <person name="Wang M."/>
            <person name="Liu G.H."/>
            <person name="Yang H.J."/>
            <person name="Xiao X.J."/>
            <person name="Hsiao Y.Y."/>
            <person name="Wu W.L."/>
            <person name="Chen Y.Y."/>
            <person name="Mitsuda N."/>
            <person name="Ohme-Takagi M."/>
            <person name="Luo Y.B."/>
            <person name="Van de Peer Y."/>
            <person name="Liu Z.J."/>
        </authorList>
    </citation>
    <scope>NUCLEOTIDE SEQUENCE [LARGE SCALE GENOMIC DNA]</scope>
    <source>
        <tissue evidence="3">The whole plant</tissue>
    </source>
</reference>
<dbReference type="Gene3D" id="3.40.1190.20">
    <property type="match status" value="2"/>
</dbReference>
<dbReference type="PANTHER" id="PTHR42909:SF1">
    <property type="entry name" value="CARBOHYDRATE KINASE PFKB DOMAIN-CONTAINING PROTEIN"/>
    <property type="match status" value="1"/>
</dbReference>
<dbReference type="EMBL" id="KZ502882">
    <property type="protein sequence ID" value="PKU71305.1"/>
    <property type="molecule type" value="Genomic_DNA"/>
</dbReference>
<feature type="domain" description="Carbohydrate kinase PfkB" evidence="2">
    <location>
        <begin position="134"/>
        <end position="383"/>
    </location>
</feature>
<keyword evidence="4" id="KW-1185">Reference proteome</keyword>
<dbReference type="GO" id="GO:0004730">
    <property type="term" value="F:pseudouridylate synthase activity"/>
    <property type="evidence" value="ECO:0007669"/>
    <property type="project" value="TreeGrafter"/>
</dbReference>
<proteinExistence type="predicted"/>
<dbReference type="GO" id="GO:0016798">
    <property type="term" value="F:hydrolase activity, acting on glycosyl bonds"/>
    <property type="evidence" value="ECO:0007669"/>
    <property type="project" value="TreeGrafter"/>
</dbReference>
<evidence type="ECO:0000313" key="3">
    <source>
        <dbReference type="EMBL" id="PKU71305.1"/>
    </source>
</evidence>
<dbReference type="GO" id="GO:0046872">
    <property type="term" value="F:metal ion binding"/>
    <property type="evidence" value="ECO:0007669"/>
    <property type="project" value="UniProtKB-KW"/>
</dbReference>
<reference evidence="3 4" key="2">
    <citation type="journal article" date="2017" name="Nature">
        <title>The Apostasia genome and the evolution of orchids.</title>
        <authorList>
            <person name="Zhang G.Q."/>
            <person name="Liu K.W."/>
            <person name="Li Z."/>
            <person name="Lohaus R."/>
            <person name="Hsiao Y.Y."/>
            <person name="Niu S.C."/>
            <person name="Wang J.Y."/>
            <person name="Lin Y.C."/>
            <person name="Xu Q."/>
            <person name="Chen L.J."/>
            <person name="Yoshida K."/>
            <person name="Fujiwara S."/>
            <person name="Wang Z.W."/>
            <person name="Zhang Y.Q."/>
            <person name="Mitsuda N."/>
            <person name="Wang M."/>
            <person name="Liu G.H."/>
            <person name="Pecoraro L."/>
            <person name="Huang H.X."/>
            <person name="Xiao X.J."/>
            <person name="Lin M."/>
            <person name="Wu X.Y."/>
            <person name="Wu W.L."/>
            <person name="Chen Y.Y."/>
            <person name="Chang S.B."/>
            <person name="Sakamoto S."/>
            <person name="Ohme-Takagi M."/>
            <person name="Yagi M."/>
            <person name="Zeng S.J."/>
            <person name="Shen C.Y."/>
            <person name="Yeh C.M."/>
            <person name="Luo Y.B."/>
            <person name="Tsai W.C."/>
            <person name="Van de Peer Y."/>
            <person name="Liu Z.J."/>
        </authorList>
    </citation>
    <scope>NUCLEOTIDE SEQUENCE [LARGE SCALE GENOMIC DNA]</scope>
    <source>
        <tissue evidence="3">The whole plant</tissue>
    </source>
</reference>
<evidence type="ECO:0000313" key="4">
    <source>
        <dbReference type="Proteomes" id="UP000233837"/>
    </source>
</evidence>
<dbReference type="PANTHER" id="PTHR42909">
    <property type="entry name" value="ZGC:136858"/>
    <property type="match status" value="1"/>
</dbReference>
<dbReference type="AlphaFoldDB" id="A0A2I0W6M3"/>
<dbReference type="STRING" id="906689.A0A2I0W6M3"/>
<dbReference type="Proteomes" id="UP000233837">
    <property type="component" value="Unassembled WGS sequence"/>
</dbReference>
<dbReference type="CDD" id="cd01941">
    <property type="entry name" value="YeiC_kinase_like"/>
    <property type="match status" value="1"/>
</dbReference>
<dbReference type="InterPro" id="IPR011611">
    <property type="entry name" value="PfkB_dom"/>
</dbReference>
<gene>
    <name evidence="3" type="ORF">MA16_Dca007302</name>
</gene>
<dbReference type="InterPro" id="IPR029056">
    <property type="entry name" value="Ribokinase-like"/>
</dbReference>
<sequence length="517" mass="56251">MDTAQRRLKSISFHILQPENSFVHGIDSNLLLAFQKPPKSSPFPVVIGGMVLDIVAKPDTHPYPATTTPGNIEYVSGGVARNVVECMTKLGSKPFMISVVGFDMAGELLLKLWESAELPTEAFQKPPKSSPFPVVIGGMVLDIVAKPDTHPYPATTTPGNIEYVSGGVARNVVECMTKLGSKPFMISVVGFDMAGELLLKLWESAELPTEGLLKLKGISTPVVSNIFDCKGELFAGVASVHAVENFLSPDWIWKFKHYIYSAPILMVDANLHPESLEAACQIAAKYRTPVWFEPVSVTKSARIASIVDYITCASPNENELIAMANALSSQQRFSFVQRHTNTEKWLPSVQSLFDLLKPAILLLLERGIKLLIVTIGSDGVFVCFRDVADFLKDITMKNKEEVDHNRQLLKVIKKNCPHHHESFLRFVQMSSGSFAFHLPAPAASVVSLTGAGDCLVGGILSSLCSGLDIMQSAAVGVATAKEAVEAFNNVPVEISLNRIASETHKILSAAKQLMFDS</sequence>
<name>A0A2I0W6M3_9ASPA</name>